<accession>A0A0F9FNU7</accession>
<organism evidence="1">
    <name type="scientific">marine sediment metagenome</name>
    <dbReference type="NCBI Taxonomy" id="412755"/>
    <lineage>
        <taxon>unclassified sequences</taxon>
        <taxon>metagenomes</taxon>
        <taxon>ecological metagenomes</taxon>
    </lineage>
</organism>
<protein>
    <submittedName>
        <fullName evidence="1">Uncharacterized protein</fullName>
    </submittedName>
</protein>
<reference evidence="1" key="1">
    <citation type="journal article" date="2015" name="Nature">
        <title>Complex archaea that bridge the gap between prokaryotes and eukaryotes.</title>
        <authorList>
            <person name="Spang A."/>
            <person name="Saw J.H."/>
            <person name="Jorgensen S.L."/>
            <person name="Zaremba-Niedzwiedzka K."/>
            <person name="Martijn J."/>
            <person name="Lind A.E."/>
            <person name="van Eijk R."/>
            <person name="Schleper C."/>
            <person name="Guy L."/>
            <person name="Ettema T.J."/>
        </authorList>
    </citation>
    <scope>NUCLEOTIDE SEQUENCE</scope>
</reference>
<feature type="non-terminal residue" evidence="1">
    <location>
        <position position="1"/>
    </location>
</feature>
<sequence>CIMKSKEAYKILTRAIHARKKTLLKKGLYESSKEGPHYIRALQDIGVWLDIVR</sequence>
<gene>
    <name evidence="1" type="ORF">LCGC14_2282830</name>
</gene>
<proteinExistence type="predicted"/>
<dbReference type="AlphaFoldDB" id="A0A0F9FNU7"/>
<dbReference type="EMBL" id="LAZR01031800">
    <property type="protein sequence ID" value="KKL52697.1"/>
    <property type="molecule type" value="Genomic_DNA"/>
</dbReference>
<name>A0A0F9FNU7_9ZZZZ</name>
<evidence type="ECO:0000313" key="1">
    <source>
        <dbReference type="EMBL" id="KKL52697.1"/>
    </source>
</evidence>
<comment type="caution">
    <text evidence="1">The sequence shown here is derived from an EMBL/GenBank/DDBJ whole genome shotgun (WGS) entry which is preliminary data.</text>
</comment>